<dbReference type="InterPro" id="IPR021027">
    <property type="entry name" value="Transposase_put_HTH"/>
</dbReference>
<reference evidence="2 3" key="1">
    <citation type="submission" date="2020-04" db="EMBL/GenBank/DDBJ databases">
        <title>MicrobeNet Type strains.</title>
        <authorList>
            <person name="Nicholson A.C."/>
        </authorList>
    </citation>
    <scope>NUCLEOTIDE SEQUENCE [LARGE SCALE GENOMIC DNA]</scope>
    <source>
        <strain evidence="2 3">ATCC BAA-277</strain>
    </source>
</reference>
<organism evidence="2 3">
    <name type="scientific">Actinomadura latina</name>
    <dbReference type="NCBI Taxonomy" id="163603"/>
    <lineage>
        <taxon>Bacteria</taxon>
        <taxon>Bacillati</taxon>
        <taxon>Actinomycetota</taxon>
        <taxon>Actinomycetes</taxon>
        <taxon>Streptosporangiales</taxon>
        <taxon>Thermomonosporaceae</taxon>
        <taxon>Actinomadura</taxon>
    </lineage>
</organism>
<accession>A0A846ZG96</accession>
<protein>
    <submittedName>
        <fullName evidence="2">Helix-turn-helix domain-containing protein</fullName>
    </submittedName>
</protein>
<dbReference type="RefSeq" id="WP_168444897.1">
    <property type="nucleotide sequence ID" value="NZ_JAAXPI010000133.1"/>
</dbReference>
<evidence type="ECO:0000259" key="1">
    <source>
        <dbReference type="Pfam" id="PF12323"/>
    </source>
</evidence>
<proteinExistence type="predicted"/>
<evidence type="ECO:0000313" key="3">
    <source>
        <dbReference type="Proteomes" id="UP000579250"/>
    </source>
</evidence>
<sequence>MARQVKRAFRYRFYPTGEQAAELSRTFGCARLVYNRALEERTRAWYSEQRRVSYVETSALLTEWKKTGELAFLGEVSSVPLQQALRHLQ</sequence>
<name>A0A846ZG96_9ACTN</name>
<dbReference type="EMBL" id="JAAXPI010000133">
    <property type="protein sequence ID" value="NKZ09196.1"/>
    <property type="molecule type" value="Genomic_DNA"/>
</dbReference>
<feature type="domain" description="Transposase putative helix-turn-helix" evidence="1">
    <location>
        <begin position="1"/>
        <end position="49"/>
    </location>
</feature>
<feature type="non-terminal residue" evidence="2">
    <location>
        <position position="89"/>
    </location>
</feature>
<gene>
    <name evidence="2" type="ORF">HGB48_36485</name>
</gene>
<evidence type="ECO:0000313" key="2">
    <source>
        <dbReference type="EMBL" id="NKZ09196.1"/>
    </source>
</evidence>
<dbReference type="AlphaFoldDB" id="A0A846ZG96"/>
<comment type="caution">
    <text evidence="2">The sequence shown here is derived from an EMBL/GenBank/DDBJ whole genome shotgun (WGS) entry which is preliminary data.</text>
</comment>
<dbReference type="Proteomes" id="UP000579250">
    <property type="component" value="Unassembled WGS sequence"/>
</dbReference>
<dbReference type="Pfam" id="PF12323">
    <property type="entry name" value="HTH_OrfB_IS605"/>
    <property type="match status" value="1"/>
</dbReference>
<keyword evidence="3" id="KW-1185">Reference proteome</keyword>